<keyword evidence="4" id="KW-0249">Electron transport</keyword>
<dbReference type="InterPro" id="IPR002563">
    <property type="entry name" value="Flavin_Rdtase-like_dom"/>
</dbReference>
<evidence type="ECO:0000256" key="2">
    <source>
        <dbReference type="ARBA" id="ARBA00022448"/>
    </source>
</evidence>
<keyword evidence="5" id="KW-0560">Oxidoreductase</keyword>
<dbReference type="Pfam" id="PF21349">
    <property type="entry name" value="RUBY_RBDX"/>
    <property type="match status" value="1"/>
</dbReference>
<keyword evidence="9" id="KW-1185">Reference proteome</keyword>
<evidence type="ECO:0000259" key="7">
    <source>
        <dbReference type="PROSITE" id="PS50903"/>
    </source>
</evidence>
<evidence type="ECO:0000256" key="4">
    <source>
        <dbReference type="ARBA" id="ARBA00022982"/>
    </source>
</evidence>
<dbReference type="SMART" id="SM00903">
    <property type="entry name" value="Flavin_Reduct"/>
    <property type="match status" value="1"/>
</dbReference>
<dbReference type="RefSeq" id="WP_129226664.1">
    <property type="nucleotide sequence ID" value="NZ_SDOZ01000003.1"/>
</dbReference>
<dbReference type="Gene3D" id="2.30.110.10">
    <property type="entry name" value="Electron Transport, Fmn-binding Protein, Chain A"/>
    <property type="match status" value="1"/>
</dbReference>
<evidence type="ECO:0000256" key="6">
    <source>
        <dbReference type="ARBA" id="ARBA00023004"/>
    </source>
</evidence>
<evidence type="ECO:0000313" key="9">
    <source>
        <dbReference type="Proteomes" id="UP000291269"/>
    </source>
</evidence>
<dbReference type="GO" id="GO:0005506">
    <property type="term" value="F:iron ion binding"/>
    <property type="evidence" value="ECO:0007669"/>
    <property type="project" value="InterPro"/>
</dbReference>
<name>A0A4Q2K6B9_9FIRM</name>
<dbReference type="InterPro" id="IPR024935">
    <property type="entry name" value="Rubredoxin_dom"/>
</dbReference>
<evidence type="ECO:0000313" key="8">
    <source>
        <dbReference type="EMBL" id="RXZ58299.1"/>
    </source>
</evidence>
<protein>
    <submittedName>
        <fullName evidence="8">Flavin reductase</fullName>
    </submittedName>
</protein>
<dbReference type="InterPro" id="IPR048574">
    <property type="entry name" value="RUBY_RBDX"/>
</dbReference>
<evidence type="ECO:0000256" key="1">
    <source>
        <dbReference type="ARBA" id="ARBA00001965"/>
    </source>
</evidence>
<dbReference type="GO" id="GO:0010181">
    <property type="term" value="F:FMN binding"/>
    <property type="evidence" value="ECO:0007669"/>
    <property type="project" value="InterPro"/>
</dbReference>
<keyword evidence="2" id="KW-0813">Transport</keyword>
<dbReference type="OrthoDB" id="9799749at2"/>
<comment type="cofactor">
    <cofactor evidence="1">
        <name>Fe(3+)</name>
        <dbReference type="ChEBI" id="CHEBI:29034"/>
    </cofactor>
</comment>
<dbReference type="Proteomes" id="UP000291269">
    <property type="component" value="Unassembled WGS sequence"/>
</dbReference>
<dbReference type="PANTHER" id="PTHR30466">
    <property type="entry name" value="FLAVIN REDUCTASE"/>
    <property type="match status" value="1"/>
</dbReference>
<dbReference type="GO" id="GO:0042602">
    <property type="term" value="F:riboflavin reductase (NADPH) activity"/>
    <property type="evidence" value="ECO:0007669"/>
    <property type="project" value="TreeGrafter"/>
</dbReference>
<dbReference type="InterPro" id="IPR050268">
    <property type="entry name" value="NADH-dep_flavin_reductase"/>
</dbReference>
<dbReference type="PROSITE" id="PS50903">
    <property type="entry name" value="RUBREDOXIN_LIKE"/>
    <property type="match status" value="1"/>
</dbReference>
<accession>A0A4Q2K6B9</accession>
<dbReference type="Gene3D" id="2.20.28.10">
    <property type="match status" value="1"/>
</dbReference>
<keyword evidence="6" id="KW-0408">Iron</keyword>
<dbReference type="EMBL" id="SDOZ01000003">
    <property type="protein sequence ID" value="RXZ58299.1"/>
    <property type="molecule type" value="Genomic_DNA"/>
</dbReference>
<gene>
    <name evidence="8" type="ORF">ESZ91_09600</name>
</gene>
<dbReference type="InterPro" id="IPR012349">
    <property type="entry name" value="Split_barrel_FMN-bd"/>
</dbReference>
<dbReference type="Pfam" id="PF01613">
    <property type="entry name" value="Flavin_Reduct"/>
    <property type="match status" value="1"/>
</dbReference>
<proteinExistence type="predicted"/>
<comment type="caution">
    <text evidence="8">The sequence shown here is derived from an EMBL/GenBank/DDBJ whole genome shotgun (WGS) entry which is preliminary data.</text>
</comment>
<dbReference type="InterPro" id="IPR024934">
    <property type="entry name" value="Rubredoxin-like_dom"/>
</dbReference>
<organism evidence="8 9">
    <name type="scientific">Candidatus Borkfalkia ceftriaxoniphila</name>
    <dbReference type="NCBI Taxonomy" id="2508949"/>
    <lineage>
        <taxon>Bacteria</taxon>
        <taxon>Bacillati</taxon>
        <taxon>Bacillota</taxon>
        <taxon>Clostridia</taxon>
        <taxon>Christensenellales</taxon>
        <taxon>Christensenellaceae</taxon>
        <taxon>Candidatus Borkfalkia</taxon>
    </lineage>
</organism>
<dbReference type="AlphaFoldDB" id="A0A4Q2K6B9"/>
<keyword evidence="3" id="KW-0479">Metal-binding</keyword>
<sequence>MNEKAFHAMSYGVYIVTSWDNGRPVGCTANCAAQITASPATVMVSVNKDNYTNKCIADCGHFALSILSENSSPEIIGRFGFQSSRDRDKFAETAYAVKNSLPVVSDSCAYICCKVVDTMDSPTHTVFLGEVIGADVTSENTPMTYAYYHKVLKGKTGKNAPTYIKESPDEGKYVCSVCGHVYEGNIPFEDLPDDWRCPICSQPKSAFRKM</sequence>
<evidence type="ECO:0000256" key="3">
    <source>
        <dbReference type="ARBA" id="ARBA00022723"/>
    </source>
</evidence>
<feature type="domain" description="Rubredoxin-like" evidence="7">
    <location>
        <begin position="170"/>
        <end position="210"/>
    </location>
</feature>
<dbReference type="SUPFAM" id="SSF50475">
    <property type="entry name" value="FMN-binding split barrel"/>
    <property type="match status" value="1"/>
</dbReference>
<dbReference type="SUPFAM" id="SSF57802">
    <property type="entry name" value="Rubredoxin-like"/>
    <property type="match status" value="1"/>
</dbReference>
<dbReference type="PANTHER" id="PTHR30466:SF1">
    <property type="entry name" value="FMN REDUCTASE (NADH) RUTF"/>
    <property type="match status" value="1"/>
</dbReference>
<evidence type="ECO:0000256" key="5">
    <source>
        <dbReference type="ARBA" id="ARBA00023002"/>
    </source>
</evidence>
<dbReference type="CDD" id="cd00730">
    <property type="entry name" value="rubredoxin"/>
    <property type="match status" value="1"/>
</dbReference>
<reference evidence="8 9" key="1">
    <citation type="journal article" date="2019" name="Gut">
        <title>Antibiotics-induced monodominance of a novel gut bacterial order.</title>
        <authorList>
            <person name="Hildebrand F."/>
            <person name="Moitinho-Silva L."/>
            <person name="Blasche S."/>
            <person name="Jahn M.T."/>
            <person name="Gossmann T.I."/>
            <person name="Heuerta-Cepas J."/>
            <person name="Hercog R."/>
            <person name="Luetge M."/>
            <person name="Bahram M."/>
            <person name="Pryszlak A."/>
            <person name="Alves R.J."/>
            <person name="Waszak S.M."/>
            <person name="Zhu A."/>
            <person name="Ye L."/>
            <person name="Costea P.I."/>
            <person name="Aalvink S."/>
            <person name="Belzer C."/>
            <person name="Forslund S.K."/>
            <person name="Sunagawa S."/>
            <person name="Hentschel U."/>
            <person name="Merten C."/>
            <person name="Patil K.R."/>
            <person name="Benes V."/>
            <person name="Bork P."/>
        </authorList>
    </citation>
    <scope>NUCLEOTIDE SEQUENCE [LARGE SCALE GENOMIC DNA]</scope>
    <source>
        <strain evidence="8 9">HDS1380</strain>
    </source>
</reference>